<keyword evidence="3" id="KW-1185">Reference proteome</keyword>
<evidence type="ECO:0000313" key="3">
    <source>
        <dbReference type="Proteomes" id="UP000799444"/>
    </source>
</evidence>
<dbReference type="InterPro" id="IPR021765">
    <property type="entry name" value="UstYa-like"/>
</dbReference>
<dbReference type="PANTHER" id="PTHR33365">
    <property type="entry name" value="YALI0B05434P"/>
    <property type="match status" value="1"/>
</dbReference>
<dbReference type="PANTHER" id="PTHR33365:SF7">
    <property type="entry name" value="TAT PATHWAY SIGNAL SEQUENCE"/>
    <property type="match status" value="1"/>
</dbReference>
<comment type="similarity">
    <text evidence="1">Belongs to the ustYa family.</text>
</comment>
<dbReference type="GO" id="GO:0043386">
    <property type="term" value="P:mycotoxin biosynthetic process"/>
    <property type="evidence" value="ECO:0007669"/>
    <property type="project" value="InterPro"/>
</dbReference>
<dbReference type="Proteomes" id="UP000799444">
    <property type="component" value="Unassembled WGS sequence"/>
</dbReference>
<sequence>MHVGESTKDYTLMAHASDEVDAAWEDLLSDFFTEVPYSYVASVGRLDTSIPSTNGGFIATYTFMHQLHCLKRLHHSYWPDRYFPNTTADQKADILEHNLHCLQMMLTAIKCHADPVPETIRWVEESPYPFGNRSSKHECVNWEVLMKEMKRKRVDPFTPGLLVHPIYGPALGEGRGTVLDEGFRLKFVVGGTTVKVGGE</sequence>
<dbReference type="Pfam" id="PF11807">
    <property type="entry name" value="UstYa"/>
    <property type="match status" value="1"/>
</dbReference>
<comment type="caution">
    <text evidence="2">The sequence shown here is derived from an EMBL/GenBank/DDBJ whole genome shotgun (WGS) entry which is preliminary data.</text>
</comment>
<gene>
    <name evidence="2" type="ORF">EJ04DRAFT_536861</name>
</gene>
<name>A0A9P4UWH5_9PLEO</name>
<organism evidence="2 3">
    <name type="scientific">Polyplosphaeria fusca</name>
    <dbReference type="NCBI Taxonomy" id="682080"/>
    <lineage>
        <taxon>Eukaryota</taxon>
        <taxon>Fungi</taxon>
        <taxon>Dikarya</taxon>
        <taxon>Ascomycota</taxon>
        <taxon>Pezizomycotina</taxon>
        <taxon>Dothideomycetes</taxon>
        <taxon>Pleosporomycetidae</taxon>
        <taxon>Pleosporales</taxon>
        <taxon>Tetraplosphaeriaceae</taxon>
        <taxon>Polyplosphaeria</taxon>
    </lineage>
</organism>
<evidence type="ECO:0000256" key="1">
    <source>
        <dbReference type="ARBA" id="ARBA00035112"/>
    </source>
</evidence>
<protein>
    <submittedName>
        <fullName evidence="2">Uncharacterized protein</fullName>
    </submittedName>
</protein>
<proteinExistence type="inferred from homology"/>
<reference evidence="2" key="1">
    <citation type="journal article" date="2020" name="Stud. Mycol.">
        <title>101 Dothideomycetes genomes: a test case for predicting lifestyles and emergence of pathogens.</title>
        <authorList>
            <person name="Haridas S."/>
            <person name="Albert R."/>
            <person name="Binder M."/>
            <person name="Bloem J."/>
            <person name="Labutti K."/>
            <person name="Salamov A."/>
            <person name="Andreopoulos B."/>
            <person name="Baker S."/>
            <person name="Barry K."/>
            <person name="Bills G."/>
            <person name="Bluhm B."/>
            <person name="Cannon C."/>
            <person name="Castanera R."/>
            <person name="Culley D."/>
            <person name="Daum C."/>
            <person name="Ezra D."/>
            <person name="Gonzalez J."/>
            <person name="Henrissat B."/>
            <person name="Kuo A."/>
            <person name="Liang C."/>
            <person name="Lipzen A."/>
            <person name="Lutzoni F."/>
            <person name="Magnuson J."/>
            <person name="Mondo S."/>
            <person name="Nolan M."/>
            <person name="Ohm R."/>
            <person name="Pangilinan J."/>
            <person name="Park H.-J."/>
            <person name="Ramirez L."/>
            <person name="Alfaro M."/>
            <person name="Sun H."/>
            <person name="Tritt A."/>
            <person name="Yoshinaga Y."/>
            <person name="Zwiers L.-H."/>
            <person name="Turgeon B."/>
            <person name="Goodwin S."/>
            <person name="Spatafora J."/>
            <person name="Crous P."/>
            <person name="Grigoriev I."/>
        </authorList>
    </citation>
    <scope>NUCLEOTIDE SEQUENCE</scope>
    <source>
        <strain evidence="2">CBS 125425</strain>
    </source>
</reference>
<dbReference type="EMBL" id="ML996203">
    <property type="protein sequence ID" value="KAF2731067.1"/>
    <property type="molecule type" value="Genomic_DNA"/>
</dbReference>
<accession>A0A9P4UWH5</accession>
<dbReference type="OrthoDB" id="3687641at2759"/>
<evidence type="ECO:0000313" key="2">
    <source>
        <dbReference type="EMBL" id="KAF2731067.1"/>
    </source>
</evidence>
<dbReference type="AlphaFoldDB" id="A0A9P4UWH5"/>